<reference evidence="1 2" key="1">
    <citation type="submission" date="2020-05" db="EMBL/GenBank/DDBJ databases">
        <title>Draft genome sequence of Desulfovibrio sp. strain HN2T.</title>
        <authorList>
            <person name="Ueno A."/>
            <person name="Tamazawa S."/>
            <person name="Tamamura S."/>
            <person name="Murakami T."/>
            <person name="Kiyama T."/>
            <person name="Inomata H."/>
            <person name="Amano Y."/>
            <person name="Miyakawa K."/>
            <person name="Tamaki H."/>
            <person name="Naganuma T."/>
            <person name="Kaneko K."/>
        </authorList>
    </citation>
    <scope>NUCLEOTIDE SEQUENCE [LARGE SCALE GENOMIC DNA]</scope>
    <source>
        <strain evidence="1 2">HN2</strain>
    </source>
</reference>
<keyword evidence="2" id="KW-1185">Reference proteome</keyword>
<accession>A0A7J0BEL8</accession>
<proteinExistence type="predicted"/>
<dbReference type="Proteomes" id="UP000503840">
    <property type="component" value="Unassembled WGS sequence"/>
</dbReference>
<evidence type="ECO:0000313" key="2">
    <source>
        <dbReference type="Proteomes" id="UP000503840"/>
    </source>
</evidence>
<organism evidence="1 2">
    <name type="scientific">Desulfovibrio subterraneus</name>
    <dbReference type="NCBI Taxonomy" id="2718620"/>
    <lineage>
        <taxon>Bacteria</taxon>
        <taxon>Pseudomonadati</taxon>
        <taxon>Thermodesulfobacteriota</taxon>
        <taxon>Desulfovibrionia</taxon>
        <taxon>Desulfovibrionales</taxon>
        <taxon>Desulfovibrionaceae</taxon>
        <taxon>Desulfovibrio</taxon>
    </lineage>
</organism>
<gene>
    <name evidence="1" type="ORF">DSM101010T_00090</name>
</gene>
<name>A0A7J0BEL8_9BACT</name>
<protein>
    <submittedName>
        <fullName evidence="1">Uncharacterized protein</fullName>
    </submittedName>
</protein>
<sequence>MRSAYFHESEGLVHFRVEAFEKPLAKRGVFEGISYVHYGPSLQDRGLWQAAGRAPLPFGCFIVLRASRTPVNGVEPA</sequence>
<dbReference type="EMBL" id="BLVO01000001">
    <property type="protein sequence ID" value="GFM31644.1"/>
    <property type="molecule type" value="Genomic_DNA"/>
</dbReference>
<dbReference type="AlphaFoldDB" id="A0A7J0BEL8"/>
<comment type="caution">
    <text evidence="1">The sequence shown here is derived from an EMBL/GenBank/DDBJ whole genome shotgun (WGS) entry which is preliminary data.</text>
</comment>
<evidence type="ECO:0000313" key="1">
    <source>
        <dbReference type="EMBL" id="GFM31644.1"/>
    </source>
</evidence>